<sequence>MKQLSHTDRGLKVGGFILIGLTLTSLGLSLTQMDWWNYKQRFSPGPSRLEAPYRYPFTHLLPQRLSLTATPQREIDFYQERVRLDPQGGLNRAALAMAYLKMGRATQEQGWYLLAEQNARRSLDNLPFYNAEAVQVLARVAEAQHDFREALRLAQLLGRETGALSIQVTANLALGDLQAARQAVDQLVERDPNPTTLNLQALVSVAEGKNQQALKHFHSALELEQPGELLSSVRTRLLLGRLLSQRGQLERARDLYLEALRIIPNYPLSLLYLAQLETQCKNYQLAEDYYHQAEVAVEGRTAPLTSLILAGQARLQNLQGDRARAEQYWQQAEILLQASLSGSKFGHRRELAQLLLERGHPADQRQAVALMQAEVQLRQDAQTLGTLALALSRVGEWSAARQAIQKALRSGIQDAVLLHRAGVIATALGHPVEAEQYFHQARRIDPTFDPQMEDLSTLTTTGS</sequence>
<keyword evidence="2" id="KW-0812">Transmembrane</keyword>
<protein>
    <submittedName>
        <fullName evidence="3">Tetratricopeptide TPR_2 repeat protein</fullName>
    </submittedName>
</protein>
<accession>B8HRN8</accession>
<evidence type="ECO:0000313" key="3">
    <source>
        <dbReference type="EMBL" id="ACL45905.1"/>
    </source>
</evidence>
<feature type="transmembrane region" description="Helical" evidence="2">
    <location>
        <begin position="13"/>
        <end position="31"/>
    </location>
</feature>
<proteinExistence type="predicted"/>
<dbReference type="OrthoDB" id="439209at2"/>
<keyword evidence="1" id="KW-0802">TPR repeat</keyword>
<gene>
    <name evidence="3" type="ordered locus">Cyan7425_3584</name>
</gene>
<dbReference type="EMBL" id="CP001344">
    <property type="protein sequence ID" value="ACL45905.1"/>
    <property type="molecule type" value="Genomic_DNA"/>
</dbReference>
<dbReference type="AlphaFoldDB" id="B8HRN8"/>
<dbReference type="KEGG" id="cyn:Cyan7425_3584"/>
<dbReference type="SUPFAM" id="SSF48452">
    <property type="entry name" value="TPR-like"/>
    <property type="match status" value="2"/>
</dbReference>
<keyword evidence="2" id="KW-0472">Membrane</keyword>
<dbReference type="HOGENOM" id="CLU_047224_0_0_3"/>
<reference evidence="3" key="1">
    <citation type="submission" date="2009-01" db="EMBL/GenBank/DDBJ databases">
        <title>Complete sequence of chromosome Cyanothece sp. PCC 7425.</title>
        <authorList>
            <consortium name="US DOE Joint Genome Institute"/>
            <person name="Lucas S."/>
            <person name="Copeland A."/>
            <person name="Lapidus A."/>
            <person name="Glavina del Rio T."/>
            <person name="Dalin E."/>
            <person name="Tice H."/>
            <person name="Bruce D."/>
            <person name="Goodwin L."/>
            <person name="Pitluck S."/>
            <person name="Sims D."/>
            <person name="Meineke L."/>
            <person name="Brettin T."/>
            <person name="Detter J.C."/>
            <person name="Han C."/>
            <person name="Larimer F."/>
            <person name="Land M."/>
            <person name="Hauser L."/>
            <person name="Kyrpides N."/>
            <person name="Ovchinnikova G."/>
            <person name="Liberton M."/>
            <person name="Stoeckel J."/>
            <person name="Banerjee A."/>
            <person name="Singh A."/>
            <person name="Page L."/>
            <person name="Sato H."/>
            <person name="Zhao L."/>
            <person name="Sherman L."/>
            <person name="Pakrasi H."/>
            <person name="Richardson P."/>
        </authorList>
    </citation>
    <scope>NUCLEOTIDE SEQUENCE</scope>
    <source>
        <strain evidence="3">PCC 7425</strain>
    </source>
</reference>
<feature type="repeat" description="TPR" evidence="1">
    <location>
        <begin position="233"/>
        <end position="266"/>
    </location>
</feature>
<dbReference type="eggNOG" id="COG0457">
    <property type="taxonomic scope" value="Bacteria"/>
</dbReference>
<organism evidence="3">
    <name type="scientific">Cyanothece sp. (strain PCC 7425 / ATCC 29141)</name>
    <dbReference type="NCBI Taxonomy" id="395961"/>
    <lineage>
        <taxon>Bacteria</taxon>
        <taxon>Bacillati</taxon>
        <taxon>Cyanobacteriota</taxon>
        <taxon>Cyanophyceae</taxon>
        <taxon>Gomontiellales</taxon>
        <taxon>Cyanothecaceae</taxon>
        <taxon>Cyanothece</taxon>
    </lineage>
</organism>
<dbReference type="Gene3D" id="1.25.40.10">
    <property type="entry name" value="Tetratricopeptide repeat domain"/>
    <property type="match status" value="3"/>
</dbReference>
<dbReference type="PANTHER" id="PTHR12558:SF13">
    <property type="entry name" value="CELL DIVISION CYCLE PROTEIN 27 HOMOLOG"/>
    <property type="match status" value="1"/>
</dbReference>
<dbReference type="PANTHER" id="PTHR12558">
    <property type="entry name" value="CELL DIVISION CYCLE 16,23,27"/>
    <property type="match status" value="1"/>
</dbReference>
<dbReference type="Pfam" id="PF13432">
    <property type="entry name" value="TPR_16"/>
    <property type="match status" value="1"/>
</dbReference>
<name>B8HRN8_CYAP4</name>
<keyword evidence="2" id="KW-1133">Transmembrane helix</keyword>
<dbReference type="STRING" id="395961.Cyan7425_3584"/>
<evidence type="ECO:0000256" key="2">
    <source>
        <dbReference type="SAM" id="Phobius"/>
    </source>
</evidence>
<dbReference type="Pfam" id="PF13424">
    <property type="entry name" value="TPR_12"/>
    <property type="match status" value="1"/>
</dbReference>
<evidence type="ECO:0000256" key="1">
    <source>
        <dbReference type="PROSITE-ProRule" id="PRU00339"/>
    </source>
</evidence>
<dbReference type="SMART" id="SM00028">
    <property type="entry name" value="TPR"/>
    <property type="match status" value="7"/>
</dbReference>
<dbReference type="InterPro" id="IPR011990">
    <property type="entry name" value="TPR-like_helical_dom_sf"/>
</dbReference>
<dbReference type="PROSITE" id="PS50005">
    <property type="entry name" value="TPR"/>
    <property type="match status" value="1"/>
</dbReference>
<dbReference type="InterPro" id="IPR019734">
    <property type="entry name" value="TPR_rpt"/>
</dbReference>